<proteinExistence type="predicted"/>
<dbReference type="SUPFAM" id="SSF54427">
    <property type="entry name" value="NTF2-like"/>
    <property type="match status" value="1"/>
</dbReference>
<dbReference type="InterPro" id="IPR037401">
    <property type="entry name" value="SnoaL-like"/>
</dbReference>
<dbReference type="AlphaFoldDB" id="A0A1H2LG83"/>
<evidence type="ECO:0000313" key="2">
    <source>
        <dbReference type="EMBL" id="SDU80030.1"/>
    </source>
</evidence>
<dbReference type="CDD" id="cd00531">
    <property type="entry name" value="NTF2_like"/>
    <property type="match status" value="1"/>
</dbReference>
<evidence type="ECO:0000313" key="3">
    <source>
        <dbReference type="Proteomes" id="UP000183180"/>
    </source>
</evidence>
<dbReference type="Proteomes" id="UP000183180">
    <property type="component" value="Unassembled WGS sequence"/>
</dbReference>
<protein>
    <recommendedName>
        <fullName evidence="1">SnoaL-like domain-containing protein</fullName>
    </recommendedName>
</protein>
<accession>A0A1H2LG83</accession>
<organism evidence="2 3">
    <name type="scientific">Gordonia westfalica</name>
    <dbReference type="NCBI Taxonomy" id="158898"/>
    <lineage>
        <taxon>Bacteria</taxon>
        <taxon>Bacillati</taxon>
        <taxon>Actinomycetota</taxon>
        <taxon>Actinomycetes</taxon>
        <taxon>Mycobacteriales</taxon>
        <taxon>Gordoniaceae</taxon>
        <taxon>Gordonia</taxon>
    </lineage>
</organism>
<dbReference type="EMBL" id="FNLM01000036">
    <property type="protein sequence ID" value="SDU80030.1"/>
    <property type="molecule type" value="Genomic_DNA"/>
</dbReference>
<dbReference type="Gene3D" id="3.10.450.50">
    <property type="match status" value="1"/>
</dbReference>
<dbReference type="OrthoDB" id="4941530at2"/>
<evidence type="ECO:0000259" key="1">
    <source>
        <dbReference type="Pfam" id="PF13577"/>
    </source>
</evidence>
<reference evidence="2 3" key="1">
    <citation type="submission" date="2016-10" db="EMBL/GenBank/DDBJ databases">
        <authorList>
            <person name="de Groot N.N."/>
        </authorList>
    </citation>
    <scope>NUCLEOTIDE SEQUENCE [LARGE SCALE GENOMIC DNA]</scope>
    <source>
        <strain evidence="2 3">DSM 44215</strain>
    </source>
</reference>
<feature type="domain" description="SnoaL-like" evidence="1">
    <location>
        <begin position="15"/>
        <end position="129"/>
    </location>
</feature>
<gene>
    <name evidence="2" type="ORF">SAMN04488548_136310</name>
</gene>
<dbReference type="RefSeq" id="WP_074853626.1">
    <property type="nucleotide sequence ID" value="NZ_FNLM01000036.1"/>
</dbReference>
<dbReference type="STRING" id="158898.SAMN04488548_136310"/>
<name>A0A1H2LG83_9ACTN</name>
<dbReference type="Pfam" id="PF13577">
    <property type="entry name" value="SnoaL_4"/>
    <property type="match status" value="1"/>
</dbReference>
<sequence length="164" mass="18540">MTTSTEPDLAARVTRLEDLEAIRALDARYCRHLDDGNWDDLMALFTDDGEFDGLSNPRGKTEMRAFFAGLADGGLTSFWHFITNLEIEIDGDRAVARSFLWQPCVLDGIASIAAGRYTDELVKQDGRWLYRVKKVRFHFFGPLTDGWDEDQFALDSARAAAVNR</sequence>
<dbReference type="InterPro" id="IPR032710">
    <property type="entry name" value="NTF2-like_dom_sf"/>
</dbReference>